<dbReference type="EMBL" id="VFPP01000001">
    <property type="protein sequence ID" value="TQM84537.1"/>
    <property type="molecule type" value="Genomic_DNA"/>
</dbReference>
<dbReference type="Pfam" id="PF13385">
    <property type="entry name" value="Laminin_G_3"/>
    <property type="match status" value="4"/>
</dbReference>
<dbReference type="Proteomes" id="UP000316628">
    <property type="component" value="Unassembled WGS sequence"/>
</dbReference>
<feature type="region of interest" description="Disordered" evidence="3">
    <location>
        <begin position="1003"/>
        <end position="1023"/>
    </location>
</feature>
<keyword evidence="1 4" id="KW-0732">Signal</keyword>
<evidence type="ECO:0000313" key="6">
    <source>
        <dbReference type="EMBL" id="TQM84537.1"/>
    </source>
</evidence>
<comment type="caution">
    <text evidence="6">The sequence shown here is derived from an EMBL/GenBank/DDBJ whole genome shotgun (WGS) entry which is preliminary data.</text>
</comment>
<feature type="compositionally biased region" description="Polar residues" evidence="3">
    <location>
        <begin position="1004"/>
        <end position="1023"/>
    </location>
</feature>
<dbReference type="SUPFAM" id="SSF49899">
    <property type="entry name" value="Concanavalin A-like lectins/glucanases"/>
    <property type="match status" value="4"/>
</dbReference>
<dbReference type="Gene3D" id="2.60.120.200">
    <property type="match status" value="4"/>
</dbReference>
<feature type="region of interest" description="Disordered" evidence="3">
    <location>
        <begin position="1121"/>
        <end position="1147"/>
    </location>
</feature>
<feature type="domain" description="LamG-like jellyroll fold" evidence="5">
    <location>
        <begin position="953"/>
        <end position="1098"/>
    </location>
</feature>
<keyword evidence="6" id="KW-0430">Lectin</keyword>
<feature type="domain" description="LamG-like jellyroll fold" evidence="5">
    <location>
        <begin position="745"/>
        <end position="883"/>
    </location>
</feature>
<feature type="chain" id="PRO_5021863169" evidence="4">
    <location>
        <begin position="23"/>
        <end position="1542"/>
    </location>
</feature>
<dbReference type="InterPro" id="IPR013320">
    <property type="entry name" value="ConA-like_dom_sf"/>
</dbReference>
<evidence type="ECO:0000313" key="7">
    <source>
        <dbReference type="Proteomes" id="UP000316628"/>
    </source>
</evidence>
<feature type="domain" description="LamG-like jellyroll fold" evidence="5">
    <location>
        <begin position="1172"/>
        <end position="1312"/>
    </location>
</feature>
<dbReference type="PANTHER" id="PTHR46943:SF1">
    <property type="entry name" value="PENTRAXIN-RELATED PROTEIN PTX3"/>
    <property type="match status" value="1"/>
</dbReference>
<dbReference type="InterPro" id="IPR006558">
    <property type="entry name" value="LamG-like"/>
</dbReference>
<reference evidence="6 7" key="1">
    <citation type="submission" date="2019-06" db="EMBL/GenBank/DDBJ databases">
        <title>Sequencing the genomes of 1000 actinobacteria strains.</title>
        <authorList>
            <person name="Klenk H.-P."/>
        </authorList>
    </citation>
    <scope>NUCLEOTIDE SEQUENCE [LARGE SCALE GENOMIC DNA]</scope>
    <source>
        <strain evidence="6 7">DSM 45456</strain>
    </source>
</reference>
<evidence type="ECO:0000256" key="1">
    <source>
        <dbReference type="ARBA" id="ARBA00022729"/>
    </source>
</evidence>
<name>A0A543JNV6_9PSEU</name>
<feature type="domain" description="LamG-like jellyroll fold" evidence="5">
    <location>
        <begin position="1385"/>
        <end position="1530"/>
    </location>
</feature>
<dbReference type="OrthoDB" id="324838at2"/>
<gene>
    <name evidence="6" type="ORF">FHX81_6992</name>
</gene>
<dbReference type="InterPro" id="IPR042837">
    <property type="entry name" value="PTX3"/>
</dbReference>
<dbReference type="GO" id="GO:0030246">
    <property type="term" value="F:carbohydrate binding"/>
    <property type="evidence" value="ECO:0007669"/>
    <property type="project" value="UniProtKB-KW"/>
</dbReference>
<evidence type="ECO:0000256" key="4">
    <source>
        <dbReference type="SAM" id="SignalP"/>
    </source>
</evidence>
<keyword evidence="2" id="KW-1015">Disulfide bond</keyword>
<evidence type="ECO:0000256" key="3">
    <source>
        <dbReference type="SAM" id="MobiDB-lite"/>
    </source>
</evidence>
<evidence type="ECO:0000256" key="2">
    <source>
        <dbReference type="ARBA" id="ARBA00023157"/>
    </source>
</evidence>
<feature type="signal peptide" evidence="4">
    <location>
        <begin position="1"/>
        <end position="22"/>
    </location>
</feature>
<feature type="compositionally biased region" description="Polar residues" evidence="3">
    <location>
        <begin position="1132"/>
        <end position="1147"/>
    </location>
</feature>
<evidence type="ECO:0000259" key="5">
    <source>
        <dbReference type="SMART" id="SM00560"/>
    </source>
</evidence>
<dbReference type="GO" id="GO:0006955">
    <property type="term" value="P:immune response"/>
    <property type="evidence" value="ECO:0007669"/>
    <property type="project" value="InterPro"/>
</dbReference>
<dbReference type="SMART" id="SM00560">
    <property type="entry name" value="LamGL"/>
    <property type="match status" value="4"/>
</dbReference>
<protein>
    <submittedName>
        <fullName evidence="6">Concanavalin A-like lectin/glucanase superfamily protein</fullName>
    </submittedName>
</protein>
<accession>A0A543JNV6</accession>
<dbReference type="NCBIfam" id="NF033679">
    <property type="entry name" value="DNRLRE_dom"/>
    <property type="match status" value="1"/>
</dbReference>
<dbReference type="PANTHER" id="PTHR46943">
    <property type="entry name" value="PENTRAXIN-RELATED PROTEIN PTX3"/>
    <property type="match status" value="1"/>
</dbReference>
<keyword evidence="7" id="KW-1185">Reference proteome</keyword>
<proteinExistence type="predicted"/>
<organism evidence="6 7">
    <name type="scientific">Saccharothrix saharensis</name>
    <dbReference type="NCBI Taxonomy" id="571190"/>
    <lineage>
        <taxon>Bacteria</taxon>
        <taxon>Bacillati</taxon>
        <taxon>Actinomycetota</taxon>
        <taxon>Actinomycetes</taxon>
        <taxon>Pseudonocardiales</taxon>
        <taxon>Pseudonocardiaceae</taxon>
        <taxon>Saccharothrix</taxon>
    </lineage>
</organism>
<sequence>MVRVRRLVLVGTAAALVGTATALWQFDREGAVGVVPAAQGPVAEAETEQAALAAARRQGSKVEVAGLKTENARFFANPGGSMTMEQSVVATRLKRDGTWVDIDPSLVERGDGSFATRATEAEVVFSGGGAQRFARMTAGGAEIALSWPTPLPEPVISGDTATYPEVIPGVDLRARAGREGFGHELVVKTRGAAAALTEVRFGLTVEGARFSEDKGALKAVNPKGEVVFSAPAATMWDSGGRDAAVGVAVSATELALTPDRALLTDPAAELPITIDPQYSYHSPRQAEWSVVRSGWPDQAYHNPAPVDADERAKGVARVGKCPDCDRADIARSLFRFDAVPLQGTKIQSARLFIKQGWKYQHTCDSAQVPWVDLHVLNHVGWDTTWHNQPWWGDANRVDSARPVGKVGYCTPGWASFVIWTPAQEGADGNWRNLVFGLKDRDETSENGWKRFYVAREDDGTESYPYISVEYNHHPDNARNPRTEPVLTPCKHCGGTSYVGGDRILLKGDLSDPDGGTIWGGVHVNGVWQTMGTGRSGTTFATEVGLAGRPDGQRIDWNIAASDGVLDSKVWENGPSFVIDRTPPKPPIVDSVLYREDNDWHGGPGVADRFWFRSNGDGDVDHYKYSWSGTPSERVELDQGSTLGGSSSTWLTPRDTGRQTLFVSSVDKAGNTSPPTTYTFNVRTGLGPKSLWPLDGHARDDADVGDRDATLHGGATWIDGGAVGSAVQLDGVNGYLSAPNSVLTGTSFSASAWVKLDPQHPGSTATAVSQLGSALPGFQLSWLNTNSWAFGVARSATDVANDVASSPVGAPQPGAWTHLTGVYDATVRTLRLYVNGTLVGTAQRSTNDWSAAGEVRIGDAGSAGQRWKGAVDEVRVYDRALVGSEVRALVGLGNVQAGQWKFDDRTGGNNVPGGTPMTLKGGAKYVPGAVGEGLQLDGVDDTAETGESVLRTDQSFAVTAWVKQDRTGPDGRAYSILSQDAGPRSGFALNQRQVNGVGRWELLAPSSQDTPGSPNAQALSSMPSKPNTWTHLAGVFDRPAQQIRLYVDGVHAATAPWTSHTASSGSLMVGTVRWNGNLNGYWPGGVDEVRAYTRVIDEAEIRGIIAADAVATGSWKLDGNAVDDSGRGRDGTVSGTPTWVPGHSTTPNADDLAVGLDGVDDRIHAPNAVDTTRSYAVSAWLNPRAANVVQTAVSQDGAAAGTPAERSGFALHTTADGRWAFTGVTATGAPVSVTGGGVQPGAWTHLAGVHDAQREEISLYVNGVVVGTRPLDAPLGSGKELQIGRGQAAGKAVEFFRGAVDDVRTYQRTLFEEEIRVIAGRDLALVHNLKLDETGGTTAADSVGSRGGTVHGGATFGPGRGPGNGVALDGVDDAVSTTGTDVRTDQSFTVSTWVNLREAVDGEVTAVSLDSGQAGKFRLGHVKDDYENSLGAWTFEMPEQDGTVTQAALSVLPTEVGEDKWAHLVGVYDAKAKKIWLYVNGLRVGDGTLLTPWAGGEGLQLGRSKHDNTYSRYWAGRIDDVRLYTGALSTDRVWELHKSYGSA</sequence>